<gene>
    <name evidence="1" type="ORF">BBRV_LOCUS95284</name>
</gene>
<protein>
    <submittedName>
        <fullName evidence="1">Uncharacterized protein</fullName>
    </submittedName>
</protein>
<accession>A0A6V7L6P5</accession>
<name>A0A6V7L6P5_9HYME</name>
<reference evidence="1" key="1">
    <citation type="submission" date="2020-07" db="EMBL/GenBank/DDBJ databases">
        <authorList>
            <person name="Ferguson B K."/>
        </authorList>
    </citation>
    <scope>NUCLEOTIDE SEQUENCE</scope>
    <source>
        <strain evidence="1">L06</strain>
    </source>
</reference>
<proteinExistence type="predicted"/>
<sequence length="107" mass="12745">MKKKKLSTTIRRLVRLDLIEIRHNSYLNNFFALSAIKKKEKRKRERERKKNINSCSENLRVFPAEAIQLSSDTILFFFSFLSLSLAHPPSTILAQLPQERERERERE</sequence>
<dbReference type="AlphaFoldDB" id="A0A6V7L6P5"/>
<dbReference type="EMBL" id="CADCXW020000332">
    <property type="protein sequence ID" value="CAD1570557.1"/>
    <property type="molecule type" value="Genomic_DNA"/>
</dbReference>
<organism evidence="1">
    <name type="scientific">Bracon brevicornis</name>
    <dbReference type="NCBI Taxonomy" id="1563983"/>
    <lineage>
        <taxon>Eukaryota</taxon>
        <taxon>Metazoa</taxon>
        <taxon>Ecdysozoa</taxon>
        <taxon>Arthropoda</taxon>
        <taxon>Hexapoda</taxon>
        <taxon>Insecta</taxon>
        <taxon>Pterygota</taxon>
        <taxon>Neoptera</taxon>
        <taxon>Endopterygota</taxon>
        <taxon>Hymenoptera</taxon>
        <taxon>Apocrita</taxon>
        <taxon>Ichneumonoidea</taxon>
        <taxon>Braconidae</taxon>
        <taxon>Braconinae</taxon>
        <taxon>Bracon</taxon>
    </lineage>
</organism>
<evidence type="ECO:0000313" key="1">
    <source>
        <dbReference type="EMBL" id="CAD1570557.1"/>
    </source>
</evidence>